<dbReference type="AlphaFoldDB" id="A0A813GTY3"/>
<dbReference type="OMA" id="KTHYLAN"/>
<name>A0A813GTY3_POLGL</name>
<organism evidence="1 2">
    <name type="scientific">Polarella glacialis</name>
    <name type="common">Dinoflagellate</name>
    <dbReference type="NCBI Taxonomy" id="89957"/>
    <lineage>
        <taxon>Eukaryota</taxon>
        <taxon>Sar</taxon>
        <taxon>Alveolata</taxon>
        <taxon>Dinophyceae</taxon>
        <taxon>Suessiales</taxon>
        <taxon>Suessiaceae</taxon>
        <taxon>Polarella</taxon>
    </lineage>
</organism>
<dbReference type="EMBL" id="CAJNNV010028961">
    <property type="protein sequence ID" value="CAE8626377.1"/>
    <property type="molecule type" value="Genomic_DNA"/>
</dbReference>
<proteinExistence type="predicted"/>
<dbReference type="OrthoDB" id="437276at2759"/>
<sequence length="264" mass="28396">MAKLSYTATWGSYHEDYADNATVANWIRSSIQANPLEGGMRALTFYQGRRGVIAFRGTDLNVSGISGQADRCVAEVLEGQATLDDFCGQFSIRTLDYVARALEFADATATAHPDVEWLYTGHSLGALLAQVVAAVRGTGTLALGFSAPPVAPVIRNHTSLDPTTLPAWQALTLYNEWDPLRYEAKGQLPGASCVWTVQPEPAGCQECDTFEPGPNMSSPTCRECFLNTHVFALYLGLVRSRRRPESCGQEAGGEGGQGAAALFL</sequence>
<evidence type="ECO:0008006" key="3">
    <source>
        <dbReference type="Google" id="ProtNLM"/>
    </source>
</evidence>
<evidence type="ECO:0000313" key="1">
    <source>
        <dbReference type="EMBL" id="CAE8626377.1"/>
    </source>
</evidence>
<accession>A0A813GTY3</accession>
<dbReference type="InterPro" id="IPR029058">
    <property type="entry name" value="AB_hydrolase_fold"/>
</dbReference>
<reference evidence="1" key="1">
    <citation type="submission" date="2021-02" db="EMBL/GenBank/DDBJ databases">
        <authorList>
            <person name="Dougan E. K."/>
            <person name="Rhodes N."/>
            <person name="Thang M."/>
            <person name="Chan C."/>
        </authorList>
    </citation>
    <scope>NUCLEOTIDE SEQUENCE</scope>
</reference>
<protein>
    <recommendedName>
        <fullName evidence="3">Fungal lipase-like domain-containing protein</fullName>
    </recommendedName>
</protein>
<keyword evidence="2" id="KW-1185">Reference proteome</keyword>
<dbReference type="Proteomes" id="UP000654075">
    <property type="component" value="Unassembled WGS sequence"/>
</dbReference>
<evidence type="ECO:0000313" key="2">
    <source>
        <dbReference type="Proteomes" id="UP000654075"/>
    </source>
</evidence>
<comment type="caution">
    <text evidence="1">The sequence shown here is derived from an EMBL/GenBank/DDBJ whole genome shotgun (WGS) entry which is preliminary data.</text>
</comment>
<gene>
    <name evidence="1" type="ORF">PGLA1383_LOCUS43307</name>
</gene>
<dbReference type="SUPFAM" id="SSF53474">
    <property type="entry name" value="alpha/beta-Hydrolases"/>
    <property type="match status" value="1"/>
</dbReference>